<proteinExistence type="predicted"/>
<dbReference type="OrthoDB" id="2399539at2759"/>
<feature type="domain" description="Zn(2)-C6 fungal-type" evidence="3">
    <location>
        <begin position="31"/>
        <end position="60"/>
    </location>
</feature>
<dbReference type="Gene3D" id="4.10.240.10">
    <property type="entry name" value="Zn(2)-C6 fungal-type DNA-binding domain"/>
    <property type="match status" value="1"/>
</dbReference>
<dbReference type="PROSITE" id="PS50048">
    <property type="entry name" value="ZN2_CY6_FUNGAL_2"/>
    <property type="match status" value="1"/>
</dbReference>
<dbReference type="GO" id="GO:0008270">
    <property type="term" value="F:zinc ion binding"/>
    <property type="evidence" value="ECO:0007669"/>
    <property type="project" value="InterPro"/>
</dbReference>
<dbReference type="SUPFAM" id="SSF57701">
    <property type="entry name" value="Zn2/Cys6 DNA-binding domain"/>
    <property type="match status" value="1"/>
</dbReference>
<reference evidence="4" key="1">
    <citation type="journal article" date="2020" name="Stud. Mycol.">
        <title>101 Dothideomycetes genomes: a test case for predicting lifestyles and emergence of pathogens.</title>
        <authorList>
            <person name="Haridas S."/>
            <person name="Albert R."/>
            <person name="Binder M."/>
            <person name="Bloem J."/>
            <person name="Labutti K."/>
            <person name="Salamov A."/>
            <person name="Andreopoulos B."/>
            <person name="Baker S."/>
            <person name="Barry K."/>
            <person name="Bills G."/>
            <person name="Bluhm B."/>
            <person name="Cannon C."/>
            <person name="Castanera R."/>
            <person name="Culley D."/>
            <person name="Daum C."/>
            <person name="Ezra D."/>
            <person name="Gonzalez J."/>
            <person name="Henrissat B."/>
            <person name="Kuo A."/>
            <person name="Liang C."/>
            <person name="Lipzen A."/>
            <person name="Lutzoni F."/>
            <person name="Magnuson J."/>
            <person name="Mondo S."/>
            <person name="Nolan M."/>
            <person name="Ohm R."/>
            <person name="Pangilinan J."/>
            <person name="Park H.-J."/>
            <person name="Ramirez L."/>
            <person name="Alfaro M."/>
            <person name="Sun H."/>
            <person name="Tritt A."/>
            <person name="Yoshinaga Y."/>
            <person name="Zwiers L.-H."/>
            <person name="Turgeon B."/>
            <person name="Goodwin S."/>
            <person name="Spatafora J."/>
            <person name="Crous P."/>
            <person name="Grigoriev I."/>
        </authorList>
    </citation>
    <scope>NUCLEOTIDE SEQUENCE</scope>
    <source>
        <strain evidence="4">CBS 627.86</strain>
    </source>
</reference>
<dbReference type="EMBL" id="ML977322">
    <property type="protein sequence ID" value="KAF2115705.1"/>
    <property type="molecule type" value="Genomic_DNA"/>
</dbReference>
<dbReference type="AlphaFoldDB" id="A0A6A5Z8U0"/>
<accession>A0A6A5Z8U0</accession>
<keyword evidence="5" id="KW-1185">Reference proteome</keyword>
<dbReference type="PROSITE" id="PS00463">
    <property type="entry name" value="ZN2_CY6_FUNGAL_1"/>
    <property type="match status" value="1"/>
</dbReference>
<dbReference type="Proteomes" id="UP000799770">
    <property type="component" value="Unassembled WGS sequence"/>
</dbReference>
<dbReference type="Pfam" id="PF00172">
    <property type="entry name" value="Zn_clus"/>
    <property type="match status" value="1"/>
</dbReference>
<organism evidence="4 5">
    <name type="scientific">Lophiotrema nucula</name>
    <dbReference type="NCBI Taxonomy" id="690887"/>
    <lineage>
        <taxon>Eukaryota</taxon>
        <taxon>Fungi</taxon>
        <taxon>Dikarya</taxon>
        <taxon>Ascomycota</taxon>
        <taxon>Pezizomycotina</taxon>
        <taxon>Dothideomycetes</taxon>
        <taxon>Pleosporomycetidae</taxon>
        <taxon>Pleosporales</taxon>
        <taxon>Lophiotremataceae</taxon>
        <taxon>Lophiotrema</taxon>
    </lineage>
</organism>
<evidence type="ECO:0000313" key="5">
    <source>
        <dbReference type="Proteomes" id="UP000799770"/>
    </source>
</evidence>
<dbReference type="PANTHER" id="PTHR47655:SF3">
    <property type="entry name" value="ZN(II)2CYS6 TRANSCRIPTION FACTOR (EUROFUNG)"/>
    <property type="match status" value="1"/>
</dbReference>
<evidence type="ECO:0000259" key="3">
    <source>
        <dbReference type="PROSITE" id="PS50048"/>
    </source>
</evidence>
<dbReference type="InterPro" id="IPR001138">
    <property type="entry name" value="Zn2Cys6_DnaBD"/>
</dbReference>
<feature type="region of interest" description="Disordered" evidence="2">
    <location>
        <begin position="1"/>
        <end position="27"/>
    </location>
</feature>
<dbReference type="CDD" id="cd00067">
    <property type="entry name" value="GAL4"/>
    <property type="match status" value="1"/>
</dbReference>
<gene>
    <name evidence="4" type="ORF">BDV96DRAFT_54710</name>
</gene>
<dbReference type="InterPro" id="IPR052783">
    <property type="entry name" value="Metabolic/Drug-Res_Regulator"/>
</dbReference>
<dbReference type="PANTHER" id="PTHR47655">
    <property type="entry name" value="QUINIC ACID UTILIZATION ACTIVATOR"/>
    <property type="match status" value="1"/>
</dbReference>
<feature type="compositionally biased region" description="Polar residues" evidence="2">
    <location>
        <begin position="14"/>
        <end position="23"/>
    </location>
</feature>
<keyword evidence="1" id="KW-0539">Nucleus</keyword>
<evidence type="ECO:0000313" key="4">
    <source>
        <dbReference type="EMBL" id="KAF2115705.1"/>
    </source>
</evidence>
<sequence>MFMILPTAKEPQMSRPSQDSQEPPRTRVKKACNRCRIKKSKCNGQIPCARCERDQIACRADLGSVKVHELSRSYISSLEAQQLSLLDALRELYHRVPHNGAIQDTIKRLQARGFDVGPLETMDATLPNIESTRKQEDFESTADSFSWDNTDSNLESLERLLAQPATPQMVSDFLWNFSDLPAEENPQEPLQQNPLQSPYLEYSSNNHQDALFNTAFLGDGTLMDTSFEDTIQFPPSAPTSYDIGKA</sequence>
<protein>
    <recommendedName>
        <fullName evidence="3">Zn(2)-C6 fungal-type domain-containing protein</fullName>
    </recommendedName>
</protein>
<evidence type="ECO:0000256" key="1">
    <source>
        <dbReference type="ARBA" id="ARBA00023242"/>
    </source>
</evidence>
<name>A0A6A5Z8U0_9PLEO</name>
<evidence type="ECO:0000256" key="2">
    <source>
        <dbReference type="SAM" id="MobiDB-lite"/>
    </source>
</evidence>
<dbReference type="SMART" id="SM00066">
    <property type="entry name" value="GAL4"/>
    <property type="match status" value="1"/>
</dbReference>
<dbReference type="GO" id="GO:0000981">
    <property type="term" value="F:DNA-binding transcription factor activity, RNA polymerase II-specific"/>
    <property type="evidence" value="ECO:0007669"/>
    <property type="project" value="InterPro"/>
</dbReference>
<dbReference type="InterPro" id="IPR036864">
    <property type="entry name" value="Zn2-C6_fun-type_DNA-bd_sf"/>
</dbReference>